<feature type="domain" description="Glycosyl transferase family 25" evidence="5">
    <location>
        <begin position="327"/>
        <end position="510"/>
    </location>
</feature>
<evidence type="ECO:0000256" key="1">
    <source>
        <dbReference type="ARBA" id="ARBA00006721"/>
    </source>
</evidence>
<dbReference type="Pfam" id="PF13704">
    <property type="entry name" value="Glyco_tranf_2_4"/>
    <property type="match status" value="1"/>
</dbReference>
<dbReference type="InterPro" id="IPR029044">
    <property type="entry name" value="Nucleotide-diphossugar_trans"/>
</dbReference>
<evidence type="ECO:0000313" key="6">
    <source>
        <dbReference type="EMBL" id="CDG68682.1"/>
    </source>
</evidence>
<feature type="signal peptide" evidence="4">
    <location>
        <begin position="1"/>
        <end position="25"/>
    </location>
</feature>
<evidence type="ECO:0000259" key="5">
    <source>
        <dbReference type="Pfam" id="PF01755"/>
    </source>
</evidence>
<dbReference type="SUPFAM" id="SSF53448">
    <property type="entry name" value="Nucleotide-diphospho-sugar transferases"/>
    <property type="match status" value="1"/>
</dbReference>
<keyword evidence="3 6" id="KW-0808">Transferase</keyword>
<feature type="chain" id="PRO_5004603708" evidence="4">
    <location>
        <begin position="26"/>
        <end position="593"/>
    </location>
</feature>
<dbReference type="PANTHER" id="PTHR10730:SF53">
    <property type="entry name" value="GLYCOSYLTRANSFERASE 25 FAMILY MEMBER"/>
    <property type="match status" value="1"/>
</dbReference>
<evidence type="ECO:0000256" key="2">
    <source>
        <dbReference type="ARBA" id="ARBA00022676"/>
    </source>
</evidence>
<sequence>NKIIMRFINVYLFIVAMLLIHQAACESVKFSLKKPTILLSIISRNEEHILPTFLAYIEQLNYPKNRITILIQTDHNEDRTFNVLSEWSRNVKSLYHDIYILHEAFPITYNDSLTANQWTTSRFLNLLKLRQNALDKARRVWSDYILFVDTDNFLMNKETLNILIATQQVIVSPMLRSFDADGLYSNFWGAMDERGYYKRVPEYFTLLKRETLGVYYVPMVHSTMLIDMRSNLTDTLMFYPIPLSYSGVIDDILVFAQSAKHSGINLAICNTEVFGFLLNPCAEDWTLEDKKDFFNDVFLNYATYNEPLERSVNVPHSFPVPSYGIFDEIFVINLIRRQDRFKKMSFLLKELGFKFRHFEAVDGRELSAKKVKEMGIFPLEGFKDPYLERPMTLGEIGCFLSHWRIWNEVIDRSLDMVLVLEDDVRFESGFNKKLHQLLVSADEIQKNQPWDFMYLGRKRMSSQMEYYVEGSDKIVWAKYSYWTLGYIIRLSGAKKLIAGDPLSKMLPVDEYIPIMFDNHPETEFKLKFNNRNLIAFSAEPLLMHPTHYVGEMGYVSDTEDTLSIKEEDVKHFREKKKFILQSNIQQDQTRGEL</sequence>
<comment type="similarity">
    <text evidence="1">Belongs to the glycosyltransferase 25 family.</text>
</comment>
<keyword evidence="4" id="KW-0732">Signal</keyword>
<dbReference type="CDD" id="cd06532">
    <property type="entry name" value="Glyco_transf_25"/>
    <property type="match status" value="1"/>
</dbReference>
<feature type="non-terminal residue" evidence="6">
    <location>
        <position position="1"/>
    </location>
</feature>
<proteinExistence type="evidence at transcript level"/>
<dbReference type="InterPro" id="IPR050757">
    <property type="entry name" value="Collagen_mod_GT25"/>
</dbReference>
<dbReference type="GO" id="GO:0050211">
    <property type="term" value="F:procollagen galactosyltransferase activity"/>
    <property type="evidence" value="ECO:0007669"/>
    <property type="project" value="TreeGrafter"/>
</dbReference>
<dbReference type="EMBL" id="HAAD01002450">
    <property type="protein sequence ID" value="CDG68682.1"/>
    <property type="molecule type" value="mRNA"/>
</dbReference>
<dbReference type="InterPro" id="IPR002654">
    <property type="entry name" value="Glyco_trans_25"/>
</dbReference>
<evidence type="ECO:0000256" key="4">
    <source>
        <dbReference type="SAM" id="SignalP"/>
    </source>
</evidence>
<dbReference type="PANTHER" id="PTHR10730">
    <property type="entry name" value="PROCOLLAGEN-LYSINE,2-OXOGLUTARATE 5-DIOXYGENASE/GLYCOSYLTRANSFERASE 25 FAMILY MEMBER"/>
    <property type="match status" value="1"/>
</dbReference>
<dbReference type="AlphaFoldDB" id="T2M9R9"/>
<gene>
    <name evidence="6" type="primary">GLT25D1</name>
</gene>
<reference evidence="6" key="1">
    <citation type="journal article" date="2013" name="Genome Biol. Evol.">
        <title>Punctuated emergences of genetic and phenotypic innovations in eumetazoan, bilaterian, euteleostome, and hominidae ancestors.</title>
        <authorList>
            <person name="Wenger Y."/>
            <person name="Galliot B."/>
        </authorList>
    </citation>
    <scope>NUCLEOTIDE SEQUENCE</scope>
    <source>
        <tissue evidence="6">Whole animals</tissue>
    </source>
</reference>
<accession>T2M9R9</accession>
<name>T2M9R9_HYDVU</name>
<protein>
    <submittedName>
        <fullName evidence="6">Procollagen galactosyltransferase 1</fullName>
    </submittedName>
</protein>
<evidence type="ECO:0000256" key="3">
    <source>
        <dbReference type="ARBA" id="ARBA00022679"/>
    </source>
</evidence>
<dbReference type="Gene3D" id="3.90.550.10">
    <property type="entry name" value="Spore Coat Polysaccharide Biosynthesis Protein SpsA, Chain A"/>
    <property type="match status" value="1"/>
</dbReference>
<organism evidence="6">
    <name type="scientific">Hydra vulgaris</name>
    <name type="common">Hydra</name>
    <name type="synonym">Hydra attenuata</name>
    <dbReference type="NCBI Taxonomy" id="6087"/>
    <lineage>
        <taxon>Eukaryota</taxon>
        <taxon>Metazoa</taxon>
        <taxon>Cnidaria</taxon>
        <taxon>Hydrozoa</taxon>
        <taxon>Hydroidolina</taxon>
        <taxon>Anthoathecata</taxon>
        <taxon>Aplanulata</taxon>
        <taxon>Hydridae</taxon>
        <taxon>Hydra</taxon>
    </lineage>
</organism>
<dbReference type="Pfam" id="PF01755">
    <property type="entry name" value="Glyco_transf_25"/>
    <property type="match status" value="1"/>
</dbReference>
<dbReference type="OrthoDB" id="47375at2759"/>
<keyword evidence="2 6" id="KW-0328">Glycosyltransferase</keyword>